<dbReference type="PANTHER" id="PTHR35798:SF1">
    <property type="entry name" value="CELL DIVISION PROTEIN SEPF"/>
    <property type="match status" value="1"/>
</dbReference>
<evidence type="ECO:0000313" key="5">
    <source>
        <dbReference type="EMBL" id="CAB4937750.1"/>
    </source>
</evidence>
<dbReference type="EMBL" id="CAFBMH010000196">
    <property type="protein sequence ID" value="CAB4937750.1"/>
    <property type="molecule type" value="Genomic_DNA"/>
</dbReference>
<evidence type="ECO:0000313" key="6">
    <source>
        <dbReference type="EMBL" id="CAB5013664.1"/>
    </source>
</evidence>
<evidence type="ECO:0000256" key="1">
    <source>
        <dbReference type="ARBA" id="ARBA00022618"/>
    </source>
</evidence>
<accession>A0A6J7QHJ1</accession>
<dbReference type="Gene3D" id="3.30.110.150">
    <property type="entry name" value="SepF-like protein"/>
    <property type="match status" value="1"/>
</dbReference>
<organism evidence="6">
    <name type="scientific">freshwater metagenome</name>
    <dbReference type="NCBI Taxonomy" id="449393"/>
    <lineage>
        <taxon>unclassified sequences</taxon>
        <taxon>metagenomes</taxon>
        <taxon>ecological metagenomes</taxon>
    </lineage>
</organism>
<protein>
    <submittedName>
        <fullName evidence="6">Unannotated protein</fullName>
    </submittedName>
</protein>
<keyword evidence="2" id="KW-0717">Septation</keyword>
<keyword evidence="3" id="KW-0131">Cell cycle</keyword>
<dbReference type="GO" id="GO:0000917">
    <property type="term" value="P:division septum assembly"/>
    <property type="evidence" value="ECO:0007669"/>
    <property type="project" value="UniProtKB-KW"/>
</dbReference>
<evidence type="ECO:0000313" key="4">
    <source>
        <dbReference type="EMBL" id="CAB4752278.1"/>
    </source>
</evidence>
<proteinExistence type="inferred from homology"/>
<dbReference type="InterPro" id="IPR038594">
    <property type="entry name" value="SepF-like_sf"/>
</dbReference>
<gene>
    <name evidence="4" type="ORF">UFOPK2754_01876</name>
    <name evidence="5" type="ORF">UFOPK3543_03054</name>
    <name evidence="6" type="ORF">UFOPK3967_02376</name>
</gene>
<dbReference type="EMBL" id="CAFBOS010000177">
    <property type="protein sequence ID" value="CAB5013664.1"/>
    <property type="molecule type" value="Genomic_DNA"/>
</dbReference>
<reference evidence="6" key="1">
    <citation type="submission" date="2020-05" db="EMBL/GenBank/DDBJ databases">
        <authorList>
            <person name="Chiriac C."/>
            <person name="Salcher M."/>
            <person name="Ghai R."/>
            <person name="Kavagutti S V."/>
        </authorList>
    </citation>
    <scope>NUCLEOTIDE SEQUENCE</scope>
</reference>
<evidence type="ECO:0000256" key="2">
    <source>
        <dbReference type="ARBA" id="ARBA00023210"/>
    </source>
</evidence>
<dbReference type="InterPro" id="IPR023052">
    <property type="entry name" value="Cell_div_SepF"/>
</dbReference>
<sequence>MADFLKKTMLYLGLGPDDEYDVYDDSADAAPDRRDHVATITRVAPRGSAPPSDMVGSVRPIRVGSGASSSTGLGVAAAMGLADSLEPRPMPRAGSSAVRPIPREAHAKPHSITPLSFNDAQQIADWFKTPQAVIINLEAADRDLRRRLIDFCSGLCYGLGGQMERVADHVYLLTPTNVQVSAEERRRLEDQDE</sequence>
<dbReference type="InterPro" id="IPR007561">
    <property type="entry name" value="Cell_div_SepF/SepF-rel"/>
</dbReference>
<dbReference type="PANTHER" id="PTHR35798">
    <property type="entry name" value="CELL DIVISION PROTEIN SEPF"/>
    <property type="match status" value="1"/>
</dbReference>
<dbReference type="AlphaFoldDB" id="A0A6J7QHJ1"/>
<keyword evidence="1" id="KW-0132">Cell division</keyword>
<dbReference type="HAMAP" id="MF_01197">
    <property type="entry name" value="SepF"/>
    <property type="match status" value="1"/>
</dbReference>
<evidence type="ECO:0000256" key="3">
    <source>
        <dbReference type="ARBA" id="ARBA00023306"/>
    </source>
</evidence>
<dbReference type="EMBL" id="CAEZYR010000069">
    <property type="protein sequence ID" value="CAB4752278.1"/>
    <property type="molecule type" value="Genomic_DNA"/>
</dbReference>
<name>A0A6J7QHJ1_9ZZZZ</name>
<dbReference type="Pfam" id="PF04472">
    <property type="entry name" value="SepF"/>
    <property type="match status" value="1"/>
</dbReference>